<keyword evidence="3" id="KW-1185">Reference proteome</keyword>
<feature type="region of interest" description="Disordered" evidence="1">
    <location>
        <begin position="261"/>
        <end position="331"/>
    </location>
</feature>
<organism evidence="2 3">
    <name type="scientific">Aspergillus udagawae</name>
    <dbReference type="NCBI Taxonomy" id="91492"/>
    <lineage>
        <taxon>Eukaryota</taxon>
        <taxon>Fungi</taxon>
        <taxon>Dikarya</taxon>
        <taxon>Ascomycota</taxon>
        <taxon>Pezizomycotina</taxon>
        <taxon>Eurotiomycetes</taxon>
        <taxon>Eurotiomycetidae</taxon>
        <taxon>Eurotiales</taxon>
        <taxon>Aspergillaceae</taxon>
        <taxon>Aspergillus</taxon>
        <taxon>Aspergillus subgen. Fumigati</taxon>
    </lineage>
</organism>
<accession>A0ABQ1ASJ9</accession>
<reference evidence="2 3" key="1">
    <citation type="submission" date="2020-01" db="EMBL/GenBank/DDBJ databases">
        <title>Draft genome sequence of Aspergillus udagawae IFM 53868.</title>
        <authorList>
            <person name="Takahashi H."/>
            <person name="Yaguchi T."/>
        </authorList>
    </citation>
    <scope>NUCLEOTIDE SEQUENCE [LARGE SCALE GENOMIC DNA]</scope>
    <source>
        <strain evidence="2 3">IFM 53868</strain>
    </source>
</reference>
<sequence length="331" mass="37458">MPPSRTCPAVLHIRDFIDQVEPDPTRPDKALALQLRISLNIPQKDALSDDVEQRDILTIVRFFCEPNRSHLYQPNAFIYAWGSFLTIQDQHLHIILHAHTIDRHPGDHNNADVYFMHCPEAAQPTVTFAGVVTERGGQLNNGPTLLHYHLQCTVYDTSSRSHHTFPITAYFKNGQRWSNVPSLALNTQLFITGRIFGQTKESPQLAVIADDIHFLPMIAQPLPLSPSSVTGKRKLNDRWARCATPTTPTNSTRLLQADLRQQDRTESQLTYHPLNDLNESTPPENDNNTQISWTDTADETESSALVNSPTPERRSQRARKTSYVNILTQSK</sequence>
<feature type="compositionally biased region" description="Polar residues" evidence="1">
    <location>
        <begin position="277"/>
        <end position="295"/>
    </location>
</feature>
<comment type="caution">
    <text evidence="2">The sequence shown here is derived from an EMBL/GenBank/DDBJ whole genome shotgun (WGS) entry which is preliminary data.</text>
</comment>
<dbReference type="EMBL" id="BLKG01000049">
    <property type="protein sequence ID" value="GFF87297.1"/>
    <property type="molecule type" value="Genomic_DNA"/>
</dbReference>
<evidence type="ECO:0000313" key="3">
    <source>
        <dbReference type="Proteomes" id="UP000465266"/>
    </source>
</evidence>
<evidence type="ECO:0000256" key="1">
    <source>
        <dbReference type="SAM" id="MobiDB-lite"/>
    </source>
</evidence>
<evidence type="ECO:0000313" key="2">
    <source>
        <dbReference type="EMBL" id="GFF87297.1"/>
    </source>
</evidence>
<name>A0ABQ1ASJ9_9EURO</name>
<gene>
    <name evidence="2" type="ORF">IFM53868_05101</name>
</gene>
<protein>
    <submittedName>
        <fullName evidence="2">Uncharacterized protein</fullName>
    </submittedName>
</protein>
<dbReference type="Proteomes" id="UP000465266">
    <property type="component" value="Unassembled WGS sequence"/>
</dbReference>
<proteinExistence type="predicted"/>
<feature type="compositionally biased region" description="Polar residues" evidence="1">
    <location>
        <begin position="322"/>
        <end position="331"/>
    </location>
</feature>